<evidence type="ECO:0000256" key="1">
    <source>
        <dbReference type="ARBA" id="ARBA00023015"/>
    </source>
</evidence>
<gene>
    <name evidence="5" type="ORF">H9828_03015</name>
</gene>
<reference evidence="5" key="1">
    <citation type="journal article" date="2021" name="PeerJ">
        <title>Extensive microbial diversity within the chicken gut microbiome revealed by metagenomics and culture.</title>
        <authorList>
            <person name="Gilroy R."/>
            <person name="Ravi A."/>
            <person name="Getino M."/>
            <person name="Pursley I."/>
            <person name="Horton D.L."/>
            <person name="Alikhan N.F."/>
            <person name="Baker D."/>
            <person name="Gharbi K."/>
            <person name="Hall N."/>
            <person name="Watson M."/>
            <person name="Adriaenssens E.M."/>
            <person name="Foster-Nyarko E."/>
            <person name="Jarju S."/>
            <person name="Secka A."/>
            <person name="Antonio M."/>
            <person name="Oren A."/>
            <person name="Chaudhuri R.R."/>
            <person name="La Ragione R."/>
            <person name="Hildebrand F."/>
            <person name="Pallen M.J."/>
        </authorList>
    </citation>
    <scope>NUCLEOTIDE SEQUENCE</scope>
    <source>
        <strain evidence="5">5134</strain>
    </source>
</reference>
<dbReference type="GO" id="GO:0003700">
    <property type="term" value="F:DNA-binding transcription factor activity"/>
    <property type="evidence" value="ECO:0007669"/>
    <property type="project" value="TreeGrafter"/>
</dbReference>
<sequence>MVRQKIKIKDIAKMAGVSAGTVDRILHNRGNVSPASREAVEKVLNKVNYKFNLHASAISCRKTFKITVCTPIASPGEYWSSILAGIEHAIEEFSDISISCNYAFYNQYDIYSCKSAYNSILAQAPQAVIIGPTFIHETQEICSKLDAANIPYLFVDSIIEETRPITTFTTDHYASGFLLGRLLHSLCGGEGSIAIFRALRTGNERASTSLERRRGFMDYMIRAKFNHRIKESTFSVLTPEENEKEILNFIQNNPDIQGIAIMNSRGYIIADILRNHGINHIQIISFDLTSNNIRCIENGSITALLCQRPELQGFNAIKAMIQYLLYNRNVTETHHMMPIDIIMKENLPYYQEDKTI</sequence>
<evidence type="ECO:0000256" key="2">
    <source>
        <dbReference type="ARBA" id="ARBA00023125"/>
    </source>
</evidence>
<dbReference type="InterPro" id="IPR025997">
    <property type="entry name" value="SBP_2_dom"/>
</dbReference>
<name>A0A9D2CBH4_9BACT</name>
<dbReference type="PROSITE" id="PS00356">
    <property type="entry name" value="HTH_LACI_1"/>
    <property type="match status" value="1"/>
</dbReference>
<dbReference type="SUPFAM" id="SSF47413">
    <property type="entry name" value="lambda repressor-like DNA-binding domains"/>
    <property type="match status" value="1"/>
</dbReference>
<feature type="domain" description="HTH lacI-type" evidence="4">
    <location>
        <begin position="6"/>
        <end position="60"/>
    </location>
</feature>
<dbReference type="Gene3D" id="1.10.260.40">
    <property type="entry name" value="lambda repressor-like DNA-binding domains"/>
    <property type="match status" value="1"/>
</dbReference>
<dbReference type="SUPFAM" id="SSF53822">
    <property type="entry name" value="Periplasmic binding protein-like I"/>
    <property type="match status" value="1"/>
</dbReference>
<dbReference type="InterPro" id="IPR010982">
    <property type="entry name" value="Lambda_DNA-bd_dom_sf"/>
</dbReference>
<dbReference type="InterPro" id="IPR000843">
    <property type="entry name" value="HTH_LacI"/>
</dbReference>
<dbReference type="Gene3D" id="3.40.50.2300">
    <property type="match status" value="2"/>
</dbReference>
<comment type="caution">
    <text evidence="5">The sequence shown here is derived from an EMBL/GenBank/DDBJ whole genome shotgun (WGS) entry which is preliminary data.</text>
</comment>
<dbReference type="AlphaFoldDB" id="A0A9D2CBH4"/>
<evidence type="ECO:0000256" key="3">
    <source>
        <dbReference type="ARBA" id="ARBA00023163"/>
    </source>
</evidence>
<protein>
    <submittedName>
        <fullName evidence="5">Substrate-binding domain-containing protein</fullName>
    </submittedName>
</protein>
<dbReference type="EMBL" id="DXDA01000024">
    <property type="protein sequence ID" value="HIY68372.1"/>
    <property type="molecule type" value="Genomic_DNA"/>
</dbReference>
<keyword evidence="3" id="KW-0804">Transcription</keyword>
<dbReference type="CDD" id="cd01392">
    <property type="entry name" value="HTH_LacI"/>
    <property type="match status" value="1"/>
</dbReference>
<dbReference type="PROSITE" id="PS50932">
    <property type="entry name" value="HTH_LACI_2"/>
    <property type="match status" value="1"/>
</dbReference>
<dbReference type="PANTHER" id="PTHR30146:SF144">
    <property type="entry name" value="LACI-FAMILY TRANSCRIPTION REGULATOR"/>
    <property type="match status" value="1"/>
</dbReference>
<dbReference type="PANTHER" id="PTHR30146">
    <property type="entry name" value="LACI-RELATED TRANSCRIPTIONAL REPRESSOR"/>
    <property type="match status" value="1"/>
</dbReference>
<dbReference type="Pfam" id="PF00356">
    <property type="entry name" value="LacI"/>
    <property type="match status" value="1"/>
</dbReference>
<dbReference type="GO" id="GO:0000976">
    <property type="term" value="F:transcription cis-regulatory region binding"/>
    <property type="evidence" value="ECO:0007669"/>
    <property type="project" value="TreeGrafter"/>
</dbReference>
<evidence type="ECO:0000313" key="6">
    <source>
        <dbReference type="Proteomes" id="UP000886844"/>
    </source>
</evidence>
<dbReference type="SMART" id="SM00354">
    <property type="entry name" value="HTH_LACI"/>
    <property type="match status" value="1"/>
</dbReference>
<proteinExistence type="predicted"/>
<organism evidence="5 6">
    <name type="scientific">Candidatus Alistipes intestinigallinarum</name>
    <dbReference type="NCBI Taxonomy" id="2838440"/>
    <lineage>
        <taxon>Bacteria</taxon>
        <taxon>Pseudomonadati</taxon>
        <taxon>Bacteroidota</taxon>
        <taxon>Bacteroidia</taxon>
        <taxon>Bacteroidales</taxon>
        <taxon>Rikenellaceae</taxon>
        <taxon>Alistipes</taxon>
    </lineage>
</organism>
<keyword evidence="2" id="KW-0238">DNA-binding</keyword>
<keyword evidence="1" id="KW-0805">Transcription regulation</keyword>
<accession>A0A9D2CBH4</accession>
<dbReference type="Pfam" id="PF13407">
    <property type="entry name" value="Peripla_BP_4"/>
    <property type="match status" value="1"/>
</dbReference>
<reference evidence="5" key="2">
    <citation type="submission" date="2021-04" db="EMBL/GenBank/DDBJ databases">
        <authorList>
            <person name="Gilroy R."/>
        </authorList>
    </citation>
    <scope>NUCLEOTIDE SEQUENCE</scope>
    <source>
        <strain evidence="5">5134</strain>
    </source>
</reference>
<dbReference type="InterPro" id="IPR028082">
    <property type="entry name" value="Peripla_BP_I"/>
</dbReference>
<evidence type="ECO:0000259" key="4">
    <source>
        <dbReference type="PROSITE" id="PS50932"/>
    </source>
</evidence>
<evidence type="ECO:0000313" key="5">
    <source>
        <dbReference type="EMBL" id="HIY68372.1"/>
    </source>
</evidence>
<dbReference type="Proteomes" id="UP000886844">
    <property type="component" value="Unassembled WGS sequence"/>
</dbReference>